<dbReference type="PANTHER" id="PTHR30213:SF0">
    <property type="entry name" value="UPF0761 MEMBRANE PROTEIN YIHY"/>
    <property type="match status" value="1"/>
</dbReference>
<name>A0AA46AFR5_9AQUI</name>
<sequence>MSLIPLLFFIIHTTSLIAYNHIKQVIEYLYILFPEQVYNFVNLIVDISMKNKSFGVISLILSIYFSKDFFFSLQDAINFTFEDRKIEAKKKRLVVILSLPFLTFLIILFILIQLIFMFIINFFKDFSIFSFIAEYITLIQKISLIFEFIAVFFLMFSIYYFLLPFNNLSKYQIGLVSSFITILIQIIKYIFNLYLSYVSHINSVYVAAGGIFAFLIWIKLNFDVILIGSRILFYIDNQNLPSSK</sequence>
<dbReference type="PIRSF" id="PIRSF035875">
    <property type="entry name" value="RNase_BN"/>
    <property type="match status" value="1"/>
</dbReference>
<proteinExistence type="predicted"/>
<comment type="caution">
    <text evidence="7">The sequence shown here is derived from an EMBL/GenBank/DDBJ whole genome shotgun (WGS) entry which is preliminary data.</text>
</comment>
<evidence type="ECO:0000256" key="5">
    <source>
        <dbReference type="ARBA" id="ARBA00023136"/>
    </source>
</evidence>
<dbReference type="Proteomes" id="UP001157947">
    <property type="component" value="Unassembled WGS sequence"/>
</dbReference>
<keyword evidence="5 6" id="KW-0472">Membrane</keyword>
<evidence type="ECO:0000256" key="2">
    <source>
        <dbReference type="ARBA" id="ARBA00022475"/>
    </source>
</evidence>
<dbReference type="Pfam" id="PF03631">
    <property type="entry name" value="Virul_fac_BrkB"/>
    <property type="match status" value="1"/>
</dbReference>
<feature type="transmembrane region" description="Helical" evidence="6">
    <location>
        <begin position="203"/>
        <end position="222"/>
    </location>
</feature>
<gene>
    <name evidence="7" type="ORF">SAMN06264868_12227</name>
</gene>
<keyword evidence="4 6" id="KW-1133">Transmembrane helix</keyword>
<evidence type="ECO:0000313" key="7">
    <source>
        <dbReference type="EMBL" id="SMP21179.1"/>
    </source>
</evidence>
<evidence type="ECO:0000256" key="4">
    <source>
        <dbReference type="ARBA" id="ARBA00022989"/>
    </source>
</evidence>
<feature type="transmembrane region" description="Helical" evidence="6">
    <location>
        <begin position="173"/>
        <end position="191"/>
    </location>
</feature>
<feature type="transmembrane region" description="Helical" evidence="6">
    <location>
        <begin position="142"/>
        <end position="161"/>
    </location>
</feature>
<evidence type="ECO:0000256" key="6">
    <source>
        <dbReference type="SAM" id="Phobius"/>
    </source>
</evidence>
<keyword evidence="2" id="KW-1003">Cell membrane</keyword>
<dbReference type="GO" id="GO:0005886">
    <property type="term" value="C:plasma membrane"/>
    <property type="evidence" value="ECO:0007669"/>
    <property type="project" value="UniProtKB-SubCell"/>
</dbReference>
<dbReference type="PANTHER" id="PTHR30213">
    <property type="entry name" value="INNER MEMBRANE PROTEIN YHJD"/>
    <property type="match status" value="1"/>
</dbReference>
<dbReference type="AlphaFoldDB" id="A0AA46AFR5"/>
<evidence type="ECO:0000313" key="8">
    <source>
        <dbReference type="Proteomes" id="UP001157947"/>
    </source>
</evidence>
<dbReference type="EMBL" id="FXTX01000022">
    <property type="protein sequence ID" value="SMP21179.1"/>
    <property type="molecule type" value="Genomic_DNA"/>
</dbReference>
<organism evidence="7 8">
    <name type="scientific">Venenivibrio stagnispumantis</name>
    <dbReference type="NCBI Taxonomy" id="407998"/>
    <lineage>
        <taxon>Bacteria</taxon>
        <taxon>Pseudomonadati</taxon>
        <taxon>Aquificota</taxon>
        <taxon>Aquificia</taxon>
        <taxon>Aquificales</taxon>
        <taxon>Hydrogenothermaceae</taxon>
        <taxon>Venenivibrio</taxon>
    </lineage>
</organism>
<evidence type="ECO:0000256" key="1">
    <source>
        <dbReference type="ARBA" id="ARBA00004651"/>
    </source>
</evidence>
<comment type="subcellular location">
    <subcellularLocation>
        <location evidence="1">Cell membrane</location>
        <topology evidence="1">Multi-pass membrane protein</topology>
    </subcellularLocation>
</comment>
<protein>
    <submittedName>
        <fullName evidence="7">Membrane protein</fullName>
    </submittedName>
</protein>
<reference evidence="7" key="1">
    <citation type="submission" date="2017-05" db="EMBL/GenBank/DDBJ databases">
        <authorList>
            <person name="Varghese N."/>
            <person name="Submissions S."/>
        </authorList>
    </citation>
    <scope>NUCLEOTIDE SEQUENCE</scope>
    <source>
        <strain evidence="7">DSM 18763</strain>
    </source>
</reference>
<keyword evidence="8" id="KW-1185">Reference proteome</keyword>
<evidence type="ECO:0000256" key="3">
    <source>
        <dbReference type="ARBA" id="ARBA00022692"/>
    </source>
</evidence>
<accession>A0AA46AFR5</accession>
<feature type="transmembrane region" description="Helical" evidence="6">
    <location>
        <begin position="93"/>
        <end position="122"/>
    </location>
</feature>
<keyword evidence="3 6" id="KW-0812">Transmembrane</keyword>
<dbReference type="InterPro" id="IPR017039">
    <property type="entry name" value="Virul_fac_BrkB"/>
</dbReference>